<reference evidence="2" key="1">
    <citation type="submission" date="2022-07" db="EMBL/GenBank/DDBJ databases">
        <authorList>
            <person name="Macas J."/>
            <person name="Novak P."/>
            <person name="Neumann P."/>
        </authorList>
    </citation>
    <scope>NUCLEOTIDE SEQUENCE</scope>
</reference>
<feature type="non-terminal residue" evidence="2">
    <location>
        <position position="106"/>
    </location>
</feature>
<organism evidence="2 3">
    <name type="scientific">Cuscuta epithymum</name>
    <dbReference type="NCBI Taxonomy" id="186058"/>
    <lineage>
        <taxon>Eukaryota</taxon>
        <taxon>Viridiplantae</taxon>
        <taxon>Streptophyta</taxon>
        <taxon>Embryophyta</taxon>
        <taxon>Tracheophyta</taxon>
        <taxon>Spermatophyta</taxon>
        <taxon>Magnoliopsida</taxon>
        <taxon>eudicotyledons</taxon>
        <taxon>Gunneridae</taxon>
        <taxon>Pentapetalae</taxon>
        <taxon>asterids</taxon>
        <taxon>lamiids</taxon>
        <taxon>Solanales</taxon>
        <taxon>Convolvulaceae</taxon>
        <taxon>Cuscuteae</taxon>
        <taxon>Cuscuta</taxon>
        <taxon>Cuscuta subgen. Cuscuta</taxon>
    </lineage>
</organism>
<dbReference type="AlphaFoldDB" id="A0AAV0FFB8"/>
<evidence type="ECO:0000313" key="3">
    <source>
        <dbReference type="Proteomes" id="UP001152523"/>
    </source>
</evidence>
<keyword evidence="3" id="KW-1185">Reference proteome</keyword>
<accession>A0AAV0FFB8</accession>
<proteinExistence type="predicted"/>
<feature type="compositionally biased region" description="Polar residues" evidence="1">
    <location>
        <begin position="95"/>
        <end position="106"/>
    </location>
</feature>
<sequence length="106" mass="11510">MFKIDKAHENNSSGGMYYSIAMVSDDQEKLEQVKTTIGLEPEAYNSDEDLELLSYSTTGVESSMTQTSLDNENVPTPHSSISKRGSEDGHLGSEVCSTQGSATKKQ</sequence>
<evidence type="ECO:0000313" key="2">
    <source>
        <dbReference type="EMBL" id="CAH9134224.1"/>
    </source>
</evidence>
<evidence type="ECO:0000256" key="1">
    <source>
        <dbReference type="SAM" id="MobiDB-lite"/>
    </source>
</evidence>
<dbReference type="Proteomes" id="UP001152523">
    <property type="component" value="Unassembled WGS sequence"/>
</dbReference>
<dbReference type="EMBL" id="CAMAPF010000980">
    <property type="protein sequence ID" value="CAH9134224.1"/>
    <property type="molecule type" value="Genomic_DNA"/>
</dbReference>
<comment type="caution">
    <text evidence="2">The sequence shown here is derived from an EMBL/GenBank/DDBJ whole genome shotgun (WGS) entry which is preliminary data.</text>
</comment>
<feature type="compositionally biased region" description="Polar residues" evidence="1">
    <location>
        <begin position="58"/>
        <end position="83"/>
    </location>
</feature>
<gene>
    <name evidence="2" type="ORF">CEPIT_LOCUS33549</name>
</gene>
<feature type="region of interest" description="Disordered" evidence="1">
    <location>
        <begin position="58"/>
        <end position="106"/>
    </location>
</feature>
<protein>
    <submittedName>
        <fullName evidence="2">Uncharacterized protein</fullName>
    </submittedName>
</protein>
<name>A0AAV0FFB8_9ASTE</name>